<reference evidence="1" key="1">
    <citation type="submission" date="2021-03" db="EMBL/GenBank/DDBJ databases">
        <title>Draft genome sequence of rust myrtle Austropuccinia psidii MF-1, a brazilian biotype.</title>
        <authorList>
            <person name="Quecine M.C."/>
            <person name="Pachon D.M.R."/>
            <person name="Bonatelli M.L."/>
            <person name="Correr F.H."/>
            <person name="Franceschini L.M."/>
            <person name="Leite T.F."/>
            <person name="Margarido G.R.A."/>
            <person name="Almeida C.A."/>
            <person name="Ferrarezi J.A."/>
            <person name="Labate C.A."/>
        </authorList>
    </citation>
    <scope>NUCLEOTIDE SEQUENCE</scope>
    <source>
        <strain evidence="1">MF-1</strain>
    </source>
</reference>
<evidence type="ECO:0000313" key="2">
    <source>
        <dbReference type="Proteomes" id="UP000765509"/>
    </source>
</evidence>
<protein>
    <submittedName>
        <fullName evidence="1">Uncharacterized protein</fullName>
    </submittedName>
</protein>
<proteinExistence type="predicted"/>
<name>A0A9Q3F3Y3_9BASI</name>
<evidence type="ECO:0000313" key="1">
    <source>
        <dbReference type="EMBL" id="MBW0533208.1"/>
    </source>
</evidence>
<organism evidence="1 2">
    <name type="scientific">Austropuccinia psidii MF-1</name>
    <dbReference type="NCBI Taxonomy" id="1389203"/>
    <lineage>
        <taxon>Eukaryota</taxon>
        <taxon>Fungi</taxon>
        <taxon>Dikarya</taxon>
        <taxon>Basidiomycota</taxon>
        <taxon>Pucciniomycotina</taxon>
        <taxon>Pucciniomycetes</taxon>
        <taxon>Pucciniales</taxon>
        <taxon>Sphaerophragmiaceae</taxon>
        <taxon>Austropuccinia</taxon>
    </lineage>
</organism>
<sequence length="119" mass="12945">MMTSCCLPEGDEFDLELEVVDQVSQTSHGLAAWPINSRAQSPQPPPPAVAPAGSSVMPGYFHQLPTYVPVPPQPALINRQSHFTPPITPFSPGWPGPSKAYFNPSFEVLPYNVSVLQFL</sequence>
<gene>
    <name evidence="1" type="ORF">O181_072923</name>
</gene>
<accession>A0A9Q3F3Y3</accession>
<dbReference type="Proteomes" id="UP000765509">
    <property type="component" value="Unassembled WGS sequence"/>
</dbReference>
<dbReference type="EMBL" id="AVOT02038356">
    <property type="protein sequence ID" value="MBW0533208.1"/>
    <property type="molecule type" value="Genomic_DNA"/>
</dbReference>
<keyword evidence="2" id="KW-1185">Reference proteome</keyword>
<comment type="caution">
    <text evidence="1">The sequence shown here is derived from an EMBL/GenBank/DDBJ whole genome shotgun (WGS) entry which is preliminary data.</text>
</comment>
<dbReference type="AlphaFoldDB" id="A0A9Q3F3Y3"/>